<feature type="compositionally biased region" description="Basic and acidic residues" evidence="2">
    <location>
        <begin position="382"/>
        <end position="395"/>
    </location>
</feature>
<evidence type="ECO:0000313" key="4">
    <source>
        <dbReference type="Proteomes" id="UP000649829"/>
    </source>
</evidence>
<name>A0A917TCC8_9RHOB</name>
<dbReference type="InterPro" id="IPR044855">
    <property type="entry name" value="CoA-Trfase_III_dom3_sf"/>
</dbReference>
<dbReference type="Proteomes" id="UP000649829">
    <property type="component" value="Unassembled WGS sequence"/>
</dbReference>
<evidence type="ECO:0000256" key="2">
    <source>
        <dbReference type="SAM" id="MobiDB-lite"/>
    </source>
</evidence>
<dbReference type="Gene3D" id="3.30.1540.10">
    <property type="entry name" value="formyl-coa transferase, domain 3"/>
    <property type="match status" value="1"/>
</dbReference>
<dbReference type="AlphaFoldDB" id="A0A917TCC8"/>
<evidence type="ECO:0000256" key="1">
    <source>
        <dbReference type="ARBA" id="ARBA00022679"/>
    </source>
</evidence>
<reference evidence="3" key="1">
    <citation type="journal article" date="2014" name="Int. J. Syst. Evol. Microbiol.">
        <title>Complete genome sequence of Corynebacterium casei LMG S-19264T (=DSM 44701T), isolated from a smear-ripened cheese.</title>
        <authorList>
            <consortium name="US DOE Joint Genome Institute (JGI-PGF)"/>
            <person name="Walter F."/>
            <person name="Albersmeier A."/>
            <person name="Kalinowski J."/>
            <person name="Ruckert C."/>
        </authorList>
    </citation>
    <scope>NUCLEOTIDE SEQUENCE</scope>
    <source>
        <strain evidence="3">CGMCC 1.6293</strain>
    </source>
</reference>
<dbReference type="InterPro" id="IPR003673">
    <property type="entry name" value="CoA-Trfase_fam_III"/>
</dbReference>
<dbReference type="RefSeq" id="WP_229669280.1">
    <property type="nucleotide sequence ID" value="NZ_BMLF01000011.1"/>
</dbReference>
<proteinExistence type="predicted"/>
<gene>
    <name evidence="3" type="ORF">GCM10011534_44690</name>
</gene>
<dbReference type="EMBL" id="BMLF01000011">
    <property type="protein sequence ID" value="GGM17734.1"/>
    <property type="molecule type" value="Genomic_DNA"/>
</dbReference>
<dbReference type="InterPro" id="IPR023606">
    <property type="entry name" value="CoA-Trfase_III_dom_1_sf"/>
</dbReference>
<dbReference type="GO" id="GO:0008410">
    <property type="term" value="F:CoA-transferase activity"/>
    <property type="evidence" value="ECO:0007669"/>
    <property type="project" value="TreeGrafter"/>
</dbReference>
<dbReference type="Gene3D" id="3.40.50.10540">
    <property type="entry name" value="Crotonobetainyl-coa:carnitine coa-transferase, domain 1"/>
    <property type="match status" value="1"/>
</dbReference>
<keyword evidence="1 3" id="KW-0808">Transferase</keyword>
<dbReference type="SUPFAM" id="SSF89796">
    <property type="entry name" value="CoA-transferase family III (CaiB/BaiF)"/>
    <property type="match status" value="1"/>
</dbReference>
<organism evidence="3 4">
    <name type="scientific">Pseudooceanicola nanhaiensis</name>
    <dbReference type="NCBI Taxonomy" id="375761"/>
    <lineage>
        <taxon>Bacteria</taxon>
        <taxon>Pseudomonadati</taxon>
        <taxon>Pseudomonadota</taxon>
        <taxon>Alphaproteobacteria</taxon>
        <taxon>Rhodobacterales</taxon>
        <taxon>Paracoccaceae</taxon>
        <taxon>Pseudooceanicola</taxon>
    </lineage>
</organism>
<reference evidence="3" key="2">
    <citation type="submission" date="2020-09" db="EMBL/GenBank/DDBJ databases">
        <authorList>
            <person name="Sun Q."/>
            <person name="Zhou Y."/>
        </authorList>
    </citation>
    <scope>NUCLEOTIDE SEQUENCE</scope>
    <source>
        <strain evidence="3">CGMCC 1.6293</strain>
    </source>
</reference>
<protein>
    <submittedName>
        <fullName evidence="3">CoA transferase</fullName>
    </submittedName>
</protein>
<sequence>MKTVDNQMTAENKPAILQGVKIVDLTSVVFGPLATQMLGDLGADVIKVEGPEGDLLRQVQPSRNKLMGAAFLGTNRNKRSVVLDLKTQTGRDQLRKLLIDADVMISSIRPAALARLSLDPETLRQENPNLITVSATGFGQDGPYAAKPAFDDSVQSVSGLASLATLRDPEAPPAYAPTILADKLGGVTAAYAVMGALFHRERTGQAQHVEVPMFETLAAFLLAEHMDGATFEETPQDFGYARMLVPHRRPVQTADGYITILPYTNVQWARFFQAVGRDDMIDHVWVTDMDARSRNIGAVYDMVAQIALTRTTDEWLDLMEQADIPAMPVRNLSDLPNDPHLAATGFFQRIDHPTEGAIWTTRPPARFSATPARHDHRPAPRLGEHSDEILGPGRE</sequence>
<accession>A0A917TCC8</accession>
<feature type="region of interest" description="Disordered" evidence="2">
    <location>
        <begin position="358"/>
        <end position="395"/>
    </location>
</feature>
<keyword evidence="4" id="KW-1185">Reference proteome</keyword>
<dbReference type="PANTHER" id="PTHR48207">
    <property type="entry name" value="SUCCINATE--HYDROXYMETHYLGLUTARATE COA-TRANSFERASE"/>
    <property type="match status" value="1"/>
</dbReference>
<dbReference type="Pfam" id="PF02515">
    <property type="entry name" value="CoA_transf_3"/>
    <property type="match status" value="1"/>
</dbReference>
<dbReference type="InterPro" id="IPR050483">
    <property type="entry name" value="CoA-transferase_III_domain"/>
</dbReference>
<dbReference type="PANTHER" id="PTHR48207:SF4">
    <property type="entry name" value="BLL6097 PROTEIN"/>
    <property type="match status" value="1"/>
</dbReference>
<evidence type="ECO:0000313" key="3">
    <source>
        <dbReference type="EMBL" id="GGM17734.1"/>
    </source>
</evidence>
<comment type="caution">
    <text evidence="3">The sequence shown here is derived from an EMBL/GenBank/DDBJ whole genome shotgun (WGS) entry which is preliminary data.</text>
</comment>